<keyword evidence="3" id="KW-0489">Methyltransferase</keyword>
<organism evidence="3 4">
    <name type="scientific">Sulfuricella denitrificans (strain DSM 22764 / NBRC 105220 / skB26)</name>
    <dbReference type="NCBI Taxonomy" id="1163617"/>
    <lineage>
        <taxon>Bacteria</taxon>
        <taxon>Pseudomonadati</taxon>
        <taxon>Pseudomonadota</taxon>
        <taxon>Betaproteobacteria</taxon>
        <taxon>Nitrosomonadales</taxon>
        <taxon>Sulfuricellaceae</taxon>
        <taxon>Sulfuricella</taxon>
    </lineage>
</organism>
<feature type="domain" description="Methyltransferase putative zinc binding" evidence="1">
    <location>
        <begin position="3"/>
        <end position="64"/>
    </location>
</feature>
<dbReference type="InterPro" id="IPR029063">
    <property type="entry name" value="SAM-dependent_MTases_sf"/>
</dbReference>
<proteinExistence type="predicted"/>
<dbReference type="OrthoDB" id="9815644at2"/>
<dbReference type="Gene3D" id="3.40.50.720">
    <property type="entry name" value="NAD(P)-binding Rossmann-like Domain"/>
    <property type="match status" value="1"/>
</dbReference>
<dbReference type="InterPro" id="IPR013691">
    <property type="entry name" value="MeTrfase_14"/>
</dbReference>
<dbReference type="eggNOG" id="COG0500">
    <property type="taxonomic scope" value="Bacteria"/>
</dbReference>
<evidence type="ECO:0000259" key="1">
    <source>
        <dbReference type="Pfam" id="PF08421"/>
    </source>
</evidence>
<dbReference type="Proteomes" id="UP000015559">
    <property type="component" value="Chromosome"/>
</dbReference>
<dbReference type="Pfam" id="PF08421">
    <property type="entry name" value="Methyltransf_13"/>
    <property type="match status" value="1"/>
</dbReference>
<dbReference type="RefSeq" id="WP_009205566.1">
    <property type="nucleotide sequence ID" value="NC_022357.1"/>
</dbReference>
<dbReference type="PANTHER" id="PTHR43861">
    <property type="entry name" value="TRANS-ACONITATE 2-METHYLTRANSFERASE-RELATED"/>
    <property type="match status" value="1"/>
</dbReference>
<dbReference type="EMBL" id="AP013066">
    <property type="protein sequence ID" value="BAN35477.1"/>
    <property type="molecule type" value="Genomic_DNA"/>
</dbReference>
<name>S6B4D3_SULDS</name>
<dbReference type="Gene3D" id="6.10.250.3100">
    <property type="match status" value="1"/>
</dbReference>
<dbReference type="KEGG" id="sdr:SCD_n01656"/>
<dbReference type="AlphaFoldDB" id="S6B4D3"/>
<dbReference type="HOGENOM" id="CLU_038800_1_0_4"/>
<reference evidence="3 4" key="1">
    <citation type="journal article" date="2012" name="Appl. Environ. Microbiol.">
        <title>Draft genome sequence of a psychrotolerant sulfur-oxidizing bacterium, Sulfuricella denitrificans skB26, and proteomic insights into cold adaptation.</title>
        <authorList>
            <person name="Watanabe T."/>
            <person name="Kojima H."/>
            <person name="Fukui M."/>
        </authorList>
    </citation>
    <scope>NUCLEOTIDE SEQUENCE [LARGE SCALE GENOMIC DNA]</scope>
    <source>
        <strain evidence="4">skB26</strain>
    </source>
</reference>
<sequence length="408" mass="45064">MKCRHCQTELTLPFIDLGAAPPSNAYLTSQTLHAPEKYFPLRVLVCTECWLVQTEDYAGADELFSADYAYFSSFSTTWLNHAEEYVADMVQRFGLNGNSRIVEVAANDGYLLQYVKARNIPCLGVEPTAGTAGAARKKGIEIVKAFFGVRLARDLVGQGKQADLTVANNVLAHVPDINDFVAGFSLLLKPAGVSTFEFPHLLRLVSENQFDTIYHEHYSYLSLTTVKRIFEHNGLSVFDVEELPTHGGSLRVYAQRSDSGVRKQSPNVAAISAYEAAAGMIDKAFYAGFQTKADHIKNDFLAFLIDAKRANKAVAGYGAAAKGNTLLNYAGVRSDLLPYVVDRNPAKQDKFLPGCRIPIVAEAHLQQTQPDYVAILPWNLREEVMAQLAYIREWGGQFVTSVPVLEIK</sequence>
<evidence type="ECO:0000313" key="4">
    <source>
        <dbReference type="Proteomes" id="UP000015559"/>
    </source>
</evidence>
<protein>
    <submittedName>
        <fullName evidence="3">C-methyltransferase</fullName>
    </submittedName>
</protein>
<dbReference type="STRING" id="1163617.SCD_n01656"/>
<keyword evidence="3" id="KW-0808">Transferase</keyword>
<dbReference type="Pfam" id="PF08484">
    <property type="entry name" value="Methyltransf_14"/>
    <property type="match status" value="1"/>
</dbReference>
<dbReference type="GO" id="GO:0032259">
    <property type="term" value="P:methylation"/>
    <property type="evidence" value="ECO:0007669"/>
    <property type="project" value="UniProtKB-KW"/>
</dbReference>
<gene>
    <name evidence="3" type="ORF">SCD_n01656</name>
</gene>
<dbReference type="InterPro" id="IPR038576">
    <property type="entry name" value="Methyltransf_Zn-bd_dom_put_sf"/>
</dbReference>
<keyword evidence="4" id="KW-1185">Reference proteome</keyword>
<evidence type="ECO:0000313" key="3">
    <source>
        <dbReference type="EMBL" id="BAN35477.1"/>
    </source>
</evidence>
<dbReference type="InterPro" id="IPR013630">
    <property type="entry name" value="Methyltransf_Zn-bd_dom_put"/>
</dbReference>
<dbReference type="Gene3D" id="6.20.50.110">
    <property type="entry name" value="Methyltransferase, zinc-binding domain"/>
    <property type="match status" value="1"/>
</dbReference>
<feature type="domain" description="C-methyltransferase" evidence="2">
    <location>
        <begin position="244"/>
        <end position="403"/>
    </location>
</feature>
<dbReference type="PANTHER" id="PTHR43861:SF5">
    <property type="entry name" value="BLL5978 PROTEIN"/>
    <property type="match status" value="1"/>
</dbReference>
<dbReference type="GO" id="GO:0008168">
    <property type="term" value="F:methyltransferase activity"/>
    <property type="evidence" value="ECO:0007669"/>
    <property type="project" value="UniProtKB-KW"/>
</dbReference>
<accession>S6B4D3</accession>
<dbReference type="Gene3D" id="3.40.50.150">
    <property type="entry name" value="Vaccinia Virus protein VP39"/>
    <property type="match status" value="1"/>
</dbReference>
<evidence type="ECO:0000259" key="2">
    <source>
        <dbReference type="Pfam" id="PF08484"/>
    </source>
</evidence>
<dbReference type="Pfam" id="PF13489">
    <property type="entry name" value="Methyltransf_23"/>
    <property type="match status" value="1"/>
</dbReference>
<dbReference type="SUPFAM" id="SSF53335">
    <property type="entry name" value="S-adenosyl-L-methionine-dependent methyltransferases"/>
    <property type="match status" value="1"/>
</dbReference>